<feature type="domain" description="Glycosyl transferase family 1" evidence="1">
    <location>
        <begin position="255"/>
        <end position="412"/>
    </location>
</feature>
<dbReference type="AlphaFoldDB" id="A0A1M5XU85"/>
<dbReference type="PANTHER" id="PTHR12526">
    <property type="entry name" value="GLYCOSYLTRANSFERASE"/>
    <property type="match status" value="1"/>
</dbReference>
<keyword evidence="3" id="KW-1185">Reference proteome</keyword>
<dbReference type="Pfam" id="PF00534">
    <property type="entry name" value="Glycos_transf_1"/>
    <property type="match status" value="1"/>
</dbReference>
<protein>
    <submittedName>
        <fullName evidence="2">Glycosyltransferase involved in cell wall bisynthesis</fullName>
    </submittedName>
</protein>
<evidence type="ECO:0000313" key="3">
    <source>
        <dbReference type="Proteomes" id="UP000184278"/>
    </source>
</evidence>
<dbReference type="GO" id="GO:0016757">
    <property type="term" value="F:glycosyltransferase activity"/>
    <property type="evidence" value="ECO:0007669"/>
    <property type="project" value="InterPro"/>
</dbReference>
<proteinExistence type="predicted"/>
<dbReference type="RefSeq" id="WP_073386499.1">
    <property type="nucleotide sequence ID" value="NZ_FQXK01000010.1"/>
</dbReference>
<dbReference type="EMBL" id="FQXK01000010">
    <property type="protein sequence ID" value="SHI03316.1"/>
    <property type="molecule type" value="Genomic_DNA"/>
</dbReference>
<dbReference type="OrthoDB" id="9787617at2"/>
<evidence type="ECO:0000313" key="2">
    <source>
        <dbReference type="EMBL" id="SHI03316.1"/>
    </source>
</evidence>
<dbReference type="InterPro" id="IPR001296">
    <property type="entry name" value="Glyco_trans_1"/>
</dbReference>
<reference evidence="3" key="1">
    <citation type="submission" date="2016-11" db="EMBL/GenBank/DDBJ databases">
        <authorList>
            <person name="Varghese N."/>
            <person name="Submissions S."/>
        </authorList>
    </citation>
    <scope>NUCLEOTIDE SEQUENCE [LARGE SCALE GENOMIC DNA]</scope>
    <source>
        <strain evidence="3">DSM 3071</strain>
    </source>
</reference>
<gene>
    <name evidence="2" type="ORF">SAMN02745229_01325</name>
</gene>
<evidence type="ECO:0000259" key="1">
    <source>
        <dbReference type="Pfam" id="PF00534"/>
    </source>
</evidence>
<keyword evidence="2" id="KW-0808">Transferase</keyword>
<organism evidence="2 3">
    <name type="scientific">Butyrivibrio fibrisolvens DSM 3071</name>
    <dbReference type="NCBI Taxonomy" id="1121131"/>
    <lineage>
        <taxon>Bacteria</taxon>
        <taxon>Bacillati</taxon>
        <taxon>Bacillota</taxon>
        <taxon>Clostridia</taxon>
        <taxon>Lachnospirales</taxon>
        <taxon>Lachnospiraceae</taxon>
        <taxon>Butyrivibrio</taxon>
    </lineage>
</organism>
<dbReference type="Gene3D" id="3.40.50.2000">
    <property type="entry name" value="Glycogen Phosphorylase B"/>
    <property type="match status" value="2"/>
</dbReference>
<accession>A0A1M5XU85</accession>
<dbReference type="SUPFAM" id="SSF53756">
    <property type="entry name" value="UDP-Glycosyltransferase/glycogen phosphorylase"/>
    <property type="match status" value="1"/>
</dbReference>
<dbReference type="Proteomes" id="UP000184278">
    <property type="component" value="Unassembled WGS sequence"/>
</dbReference>
<dbReference type="STRING" id="1121131.SAMN02745229_01325"/>
<sequence length="436" mass="48238">MCYTDSMNQENTKKTKHIALYIGSLSKGGAERVFVNLAEYFAKRGYRVSFVTIFRSPNEYDLCGKQAPKTGDESLIPGTDIRYVPMNGAAENAFINTLDGSGSNKEIAGNEDIWKGSVTRYYSDINDNAALEISTSGGSRVSDFIKRCNKLRRIWKTLKPDLILSCNGKNNLMALASANGLSIPVAAYVIAMPELEYPGRAMGMGVKLLFPKAKGVILQTERSRSFFPESVQKKAKILHNMVRDEYLNGDVPDYDSRQKLILAVGRVDDNKRHDLMIRAFARISKDFPDYSLLICGDGPDRQKMLDLAAKLNVGDKVSMPGVVTDIRSQLCKASLFLHTSDTEGMPNALLEAMCTGLACIATDCPCGGPAMLIDNHKNGILIPVGDEDSLVREMTDVLKDTEYAKSLGDNALKIRDEYSATNVFKEWERYVEALME</sequence>
<name>A0A1M5XU85_BUTFI</name>